<accession>A0A5J6TQP8</accession>
<evidence type="ECO:0000313" key="2">
    <source>
        <dbReference type="Proteomes" id="UP000325629"/>
    </source>
</evidence>
<organism evidence="1 2">
    <name type="scientific">Arthrobacter phage Amelia</name>
    <dbReference type="NCBI Taxonomy" id="2599822"/>
    <lineage>
        <taxon>Viruses</taxon>
        <taxon>Duplodnaviria</taxon>
        <taxon>Heunggongvirae</taxon>
        <taxon>Uroviricota</taxon>
        <taxon>Caudoviricetes</taxon>
        <taxon>Coralvirus</taxon>
        <taxon>Coralvirus coral</taxon>
    </lineage>
</organism>
<dbReference type="Proteomes" id="UP000325629">
    <property type="component" value="Segment"/>
</dbReference>
<name>A0A5J6TQP8_9CAUD</name>
<dbReference type="EMBL" id="MN234214">
    <property type="protein sequence ID" value="QFG13113.1"/>
    <property type="molecule type" value="Genomic_DNA"/>
</dbReference>
<evidence type="ECO:0000313" key="1">
    <source>
        <dbReference type="EMBL" id="QFG13113.1"/>
    </source>
</evidence>
<sequence>MVVGMKSCVECEWQGPELPGPAAAREIHRALHGLGRRFLEALDPIVAAFVPIKPLADLDAPDFDLDRNSFAFRAEPRLFASFDLVPRPSMFERNKAAIEEELGKDWSLRPAVPEGFKFVELCLCDYRHIRGGLSQEIIRTEWRRHPGCRFDHAGGSIK</sequence>
<gene>
    <name evidence="1" type="primary">61</name>
    <name evidence="1" type="ORF">PBI_AMELIA_61</name>
</gene>
<protein>
    <submittedName>
        <fullName evidence="1">Uncharacterized protein</fullName>
    </submittedName>
</protein>
<reference evidence="1 2" key="1">
    <citation type="submission" date="2019-07" db="EMBL/GenBank/DDBJ databases">
        <authorList>
            <person name="Stoner T.H."/>
            <person name="Garlena R.A."/>
            <person name="Russell D.A."/>
            <person name="Pope W.H."/>
            <person name="Jacobs-Sera D."/>
            <person name="Hatfull G.F."/>
        </authorList>
    </citation>
    <scope>NUCLEOTIDE SEQUENCE [LARGE SCALE GENOMIC DNA]</scope>
</reference>
<proteinExistence type="predicted"/>